<dbReference type="RefSeq" id="WP_013325061.1">
    <property type="nucleotide sequence ID" value="NC_014501.1"/>
</dbReference>
<keyword evidence="2" id="KW-0812">Transmembrane</keyword>
<dbReference type="STRING" id="497965.Cyan7822_5139"/>
<evidence type="ECO:0000256" key="1">
    <source>
        <dbReference type="SAM" id="MobiDB-lite"/>
    </source>
</evidence>
<proteinExistence type="predicted"/>
<accession>E0UKE2</accession>
<dbReference type="AlphaFoldDB" id="E0UKE2"/>
<dbReference type="Proteomes" id="UP000008206">
    <property type="component" value="Chromosome"/>
</dbReference>
<reference evidence="4" key="1">
    <citation type="journal article" date="2011" name="MBio">
        <title>Novel metabolic attributes of the genus Cyanothece, comprising a group of unicellular nitrogen-fixing Cyanobacteria.</title>
        <authorList>
            <person name="Bandyopadhyay A."/>
            <person name="Elvitigala T."/>
            <person name="Welsh E."/>
            <person name="Stockel J."/>
            <person name="Liberton M."/>
            <person name="Min H."/>
            <person name="Sherman L.A."/>
            <person name="Pakrasi H.B."/>
        </authorList>
    </citation>
    <scope>NUCLEOTIDE SEQUENCE [LARGE SCALE GENOMIC DNA]</scope>
    <source>
        <strain evidence="4">PCC 7822</strain>
    </source>
</reference>
<gene>
    <name evidence="3" type="ordered locus">Cyan7822_5139</name>
</gene>
<feature type="region of interest" description="Disordered" evidence="1">
    <location>
        <begin position="137"/>
        <end position="260"/>
    </location>
</feature>
<keyword evidence="2" id="KW-0472">Membrane</keyword>
<organism evidence="3 4">
    <name type="scientific">Gloeothece verrucosa (strain PCC 7822)</name>
    <name type="common">Cyanothece sp. (strain PCC 7822)</name>
    <dbReference type="NCBI Taxonomy" id="497965"/>
    <lineage>
        <taxon>Bacteria</taxon>
        <taxon>Bacillati</taxon>
        <taxon>Cyanobacteriota</taxon>
        <taxon>Cyanophyceae</taxon>
        <taxon>Oscillatoriophycideae</taxon>
        <taxon>Chroococcales</taxon>
        <taxon>Aphanothecaceae</taxon>
        <taxon>Gloeothece</taxon>
        <taxon>Gloeothece verrucosa</taxon>
    </lineage>
</organism>
<feature type="compositionally biased region" description="Low complexity" evidence="1">
    <location>
        <begin position="194"/>
        <end position="205"/>
    </location>
</feature>
<feature type="region of interest" description="Disordered" evidence="1">
    <location>
        <begin position="273"/>
        <end position="294"/>
    </location>
</feature>
<feature type="compositionally biased region" description="Acidic residues" evidence="1">
    <location>
        <begin position="234"/>
        <end position="248"/>
    </location>
</feature>
<dbReference type="HOGENOM" id="CLU_075760_0_0_3"/>
<dbReference type="KEGG" id="cyj:Cyan7822_5139"/>
<evidence type="ECO:0000313" key="3">
    <source>
        <dbReference type="EMBL" id="ADN17023.1"/>
    </source>
</evidence>
<keyword evidence="2" id="KW-1133">Transmembrane helix</keyword>
<feature type="compositionally biased region" description="Low complexity" evidence="1">
    <location>
        <begin position="137"/>
        <end position="149"/>
    </location>
</feature>
<name>E0UKE2_GLOV7</name>
<protein>
    <submittedName>
        <fullName evidence="3">Uncharacterized protein</fullName>
    </submittedName>
</protein>
<dbReference type="OrthoDB" id="490216at2"/>
<feature type="compositionally biased region" description="Basic and acidic residues" evidence="1">
    <location>
        <begin position="150"/>
        <end position="159"/>
    </location>
</feature>
<dbReference type="eggNOG" id="COG3170">
    <property type="taxonomic scope" value="Bacteria"/>
</dbReference>
<feature type="compositionally biased region" description="Low complexity" evidence="1">
    <location>
        <begin position="215"/>
        <end position="224"/>
    </location>
</feature>
<sequence length="318" mass="35628">MTGRVIDRETAGFLVLLIPLAIATVILLTAWPYILGLIGLIIALKLWQNYQWLKQCEKINPFFNQLIKEHQGRLTPVDLSLKANLTGGAARRFLDQKAEEYGAQRKQMEDKGTIYYFLTASALGSILDDSEPLPLLQEETQPSTSSQESRTTETPRVETPKPAVSEVVQPVPVKDQPSELPVEETSTPVKDQPSESPVEETPTPVKDQASELPVEETPTPVETPQPLDNSTSQEIEEDSETALPEEPETQQQDSTNKPKLELIQADLAKRLEINPSTVGRRKSDPDFAEWSQSKDPEGIAWRYKRKSKTFVPIEEEKT</sequence>
<dbReference type="EMBL" id="CP002198">
    <property type="protein sequence ID" value="ADN17023.1"/>
    <property type="molecule type" value="Genomic_DNA"/>
</dbReference>
<keyword evidence="4" id="KW-1185">Reference proteome</keyword>
<feature type="transmembrane region" description="Helical" evidence="2">
    <location>
        <begin position="12"/>
        <end position="44"/>
    </location>
</feature>
<evidence type="ECO:0000256" key="2">
    <source>
        <dbReference type="SAM" id="Phobius"/>
    </source>
</evidence>
<evidence type="ECO:0000313" key="4">
    <source>
        <dbReference type="Proteomes" id="UP000008206"/>
    </source>
</evidence>